<evidence type="ECO:0000313" key="2">
    <source>
        <dbReference type="Proteomes" id="UP000694050"/>
    </source>
</evidence>
<name>A0A8J5TW11_FUSOX</name>
<proteinExistence type="predicted"/>
<dbReference type="Proteomes" id="UP000694050">
    <property type="component" value="Unassembled WGS sequence"/>
</dbReference>
<organism evidence="1 2">
    <name type="scientific">Fusarium oxysporum f. sp. rapae</name>
    <dbReference type="NCBI Taxonomy" id="485398"/>
    <lineage>
        <taxon>Eukaryota</taxon>
        <taxon>Fungi</taxon>
        <taxon>Dikarya</taxon>
        <taxon>Ascomycota</taxon>
        <taxon>Pezizomycotina</taxon>
        <taxon>Sordariomycetes</taxon>
        <taxon>Hypocreomycetidae</taxon>
        <taxon>Hypocreales</taxon>
        <taxon>Nectriaceae</taxon>
        <taxon>Fusarium</taxon>
        <taxon>Fusarium oxysporum species complex</taxon>
    </lineage>
</organism>
<accession>A0A8J5TW11</accession>
<gene>
    <name evidence="1" type="ORF">Forpe1208_v005520</name>
</gene>
<evidence type="ECO:0000313" key="1">
    <source>
        <dbReference type="EMBL" id="KAG7415759.1"/>
    </source>
</evidence>
<protein>
    <submittedName>
        <fullName evidence="1">Uncharacterized protein</fullName>
    </submittedName>
</protein>
<sequence length="167" mass="18495">MAPYPDVLGHGQPIDSDFHPILLSLKTSALHGTVDSLLTLVFTVGQVMEQRKDKTYTSSLELTEYVLIIDAVAPGHPVWLICNRNTIDDISEPITVEPADPDTPLTFKCIGHNFDAAQIFPTVNNWIQSYGNVDRTKFEESIKATCITGAVEAKELLLAETEELLRQ</sequence>
<dbReference type="EMBL" id="JAELUQ010000004">
    <property type="protein sequence ID" value="KAG7415759.1"/>
    <property type="molecule type" value="Genomic_DNA"/>
</dbReference>
<comment type="caution">
    <text evidence="1">The sequence shown here is derived from an EMBL/GenBank/DDBJ whole genome shotgun (WGS) entry which is preliminary data.</text>
</comment>
<reference evidence="1" key="1">
    <citation type="submission" date="2021-04" db="EMBL/GenBank/DDBJ databases">
        <title>First draft genome resource for Brassicaceae pathogens Fusarium oxysporum f. sp. raphani and Fusarium oxysporum f. sp. rapae.</title>
        <authorList>
            <person name="Asai S."/>
        </authorList>
    </citation>
    <scope>NUCLEOTIDE SEQUENCE</scope>
    <source>
        <strain evidence="1">Tf1208</strain>
    </source>
</reference>
<dbReference type="AlphaFoldDB" id="A0A8J5TW11"/>